<keyword evidence="3" id="KW-1185">Reference proteome</keyword>
<gene>
    <name evidence="2" type="ORF">FK220_002205</name>
</gene>
<keyword evidence="1" id="KW-0812">Transmembrane</keyword>
<feature type="transmembrane region" description="Helical" evidence="1">
    <location>
        <begin position="91"/>
        <end position="118"/>
    </location>
</feature>
<sequence>MIRFVCNKKYLLFFILLFLIEAGIAYFLKSGFIRYTVGDFLVVILLYCFLKGFLKGNSRAIALVTLGIAYTVEFLQATNFLGVLGLKQHQWAHLVFGNSFSIQDLVAYTLGILLVIYLENRSPDH</sequence>
<feature type="transmembrane region" description="Helical" evidence="1">
    <location>
        <begin position="62"/>
        <end position="85"/>
    </location>
</feature>
<dbReference type="EMBL" id="VIKU02000001">
    <property type="protein sequence ID" value="NHF58136.1"/>
    <property type="molecule type" value="Genomic_DNA"/>
</dbReference>
<proteinExistence type="predicted"/>
<accession>A0A967AWZ7</accession>
<evidence type="ECO:0000313" key="3">
    <source>
        <dbReference type="Proteomes" id="UP000707206"/>
    </source>
</evidence>
<dbReference type="Proteomes" id="UP000707206">
    <property type="component" value="Unassembled WGS sequence"/>
</dbReference>
<feature type="transmembrane region" description="Helical" evidence="1">
    <location>
        <begin position="32"/>
        <end position="50"/>
    </location>
</feature>
<dbReference type="Pfam" id="PF10990">
    <property type="entry name" value="DUF2809"/>
    <property type="match status" value="1"/>
</dbReference>
<name>A0A967AWZ7_9FLAO</name>
<reference evidence="2" key="2">
    <citation type="submission" date="2020-03" db="EMBL/GenBank/DDBJ databases">
        <title>Flavobacteriaceae bacterium strain TP-CH-4, a member of the family Flavobacteriaceae isolated from a deep-sea seamount.</title>
        <authorList>
            <person name="Zhang D.-C."/>
        </authorList>
    </citation>
    <scope>NUCLEOTIDE SEQUENCE</scope>
    <source>
        <strain evidence="2">TP-CH-4</strain>
    </source>
</reference>
<evidence type="ECO:0000256" key="1">
    <source>
        <dbReference type="SAM" id="Phobius"/>
    </source>
</evidence>
<evidence type="ECO:0000313" key="2">
    <source>
        <dbReference type="EMBL" id="NHF58136.1"/>
    </source>
</evidence>
<protein>
    <submittedName>
        <fullName evidence="2">DUF2809 domain-containing protein</fullName>
    </submittedName>
</protein>
<dbReference type="InterPro" id="IPR021257">
    <property type="entry name" value="DUF2809"/>
</dbReference>
<dbReference type="AlphaFoldDB" id="A0A967AWZ7"/>
<dbReference type="RefSeq" id="WP_152572641.1">
    <property type="nucleotide sequence ID" value="NZ_VIKU02000001.1"/>
</dbReference>
<comment type="caution">
    <text evidence="2">The sequence shown here is derived from an EMBL/GenBank/DDBJ whole genome shotgun (WGS) entry which is preliminary data.</text>
</comment>
<keyword evidence="1" id="KW-1133">Transmembrane helix</keyword>
<reference evidence="2" key="1">
    <citation type="submission" date="2019-07" db="EMBL/GenBank/DDBJ databases">
        <authorList>
            <person name="De-Chao Zhang Q."/>
        </authorList>
    </citation>
    <scope>NUCLEOTIDE SEQUENCE</scope>
    <source>
        <strain evidence="2">TP-CH-4</strain>
    </source>
</reference>
<keyword evidence="1" id="KW-0472">Membrane</keyword>
<organism evidence="2 3">
    <name type="scientific">Pelagihabitans pacificus</name>
    <dbReference type="NCBI Taxonomy" id="2696054"/>
    <lineage>
        <taxon>Bacteria</taxon>
        <taxon>Pseudomonadati</taxon>
        <taxon>Bacteroidota</taxon>
        <taxon>Flavobacteriia</taxon>
        <taxon>Flavobacteriales</taxon>
        <taxon>Flavobacteriaceae</taxon>
        <taxon>Pelagihabitans</taxon>
    </lineage>
</organism>